<comment type="cofactor">
    <cofactor evidence="1">
        <name>pyridoxal 5'-phosphate</name>
        <dbReference type="ChEBI" id="CHEBI:597326"/>
    </cofactor>
</comment>
<evidence type="ECO:0000256" key="4">
    <source>
        <dbReference type="SAM" id="SignalP"/>
    </source>
</evidence>
<feature type="signal peptide" evidence="4">
    <location>
        <begin position="1"/>
        <end position="26"/>
    </location>
</feature>
<dbReference type="InterPro" id="IPR006948">
    <property type="entry name" value="Alliinase_C"/>
</dbReference>
<name>A0AAX6DSD0_IRIPA</name>
<comment type="similarity">
    <text evidence="2">Belongs to the alliinase family.</text>
</comment>
<dbReference type="Proteomes" id="UP001140949">
    <property type="component" value="Unassembled WGS sequence"/>
</dbReference>
<evidence type="ECO:0000256" key="1">
    <source>
        <dbReference type="ARBA" id="ARBA00001933"/>
    </source>
</evidence>
<feature type="chain" id="PRO_5043892789" evidence="4">
    <location>
        <begin position="27"/>
        <end position="457"/>
    </location>
</feature>
<dbReference type="SUPFAM" id="SSF53383">
    <property type="entry name" value="PLP-dependent transferases"/>
    <property type="match status" value="1"/>
</dbReference>
<dbReference type="Gene3D" id="2.10.25.30">
    <property type="entry name" value="EGF-like, alliinase"/>
    <property type="match status" value="1"/>
</dbReference>
<dbReference type="Pfam" id="PF04863">
    <property type="entry name" value="EGF_alliinase"/>
    <property type="match status" value="1"/>
</dbReference>
<evidence type="ECO:0000313" key="8">
    <source>
        <dbReference type="Proteomes" id="UP001140949"/>
    </source>
</evidence>
<dbReference type="InterPro" id="IPR015424">
    <property type="entry name" value="PyrdxlP-dep_Trfase"/>
</dbReference>
<dbReference type="Gene3D" id="3.40.640.10">
    <property type="entry name" value="Type I PLP-dependent aspartate aminotransferase-like (Major domain)"/>
    <property type="match status" value="1"/>
</dbReference>
<reference evidence="7" key="2">
    <citation type="submission" date="2023-04" db="EMBL/GenBank/DDBJ databases">
        <authorList>
            <person name="Bruccoleri R.E."/>
            <person name="Oakeley E.J."/>
            <person name="Faust A.-M."/>
            <person name="Dessus-Babus S."/>
            <person name="Altorfer M."/>
            <person name="Burckhardt D."/>
            <person name="Oertli M."/>
            <person name="Naumann U."/>
            <person name="Petersen F."/>
            <person name="Wong J."/>
        </authorList>
    </citation>
    <scope>NUCLEOTIDE SEQUENCE</scope>
    <source>
        <strain evidence="7">GSM-AAB239-AS_SAM_17_03QT</strain>
        <tissue evidence="7">Leaf</tissue>
    </source>
</reference>
<reference evidence="7" key="1">
    <citation type="journal article" date="2023" name="GigaByte">
        <title>Genome assembly of the bearded iris, Iris pallida Lam.</title>
        <authorList>
            <person name="Bruccoleri R.E."/>
            <person name="Oakeley E.J."/>
            <person name="Faust A.M.E."/>
            <person name="Altorfer M."/>
            <person name="Dessus-Babus S."/>
            <person name="Burckhardt D."/>
            <person name="Oertli M."/>
            <person name="Naumann U."/>
            <person name="Petersen F."/>
            <person name="Wong J."/>
        </authorList>
    </citation>
    <scope>NUCLEOTIDE SEQUENCE</scope>
    <source>
        <strain evidence="7">GSM-AAB239-AS_SAM_17_03QT</strain>
    </source>
</reference>
<evidence type="ECO:0000259" key="6">
    <source>
        <dbReference type="Pfam" id="PF04864"/>
    </source>
</evidence>
<keyword evidence="8" id="KW-1185">Reference proteome</keyword>
<keyword evidence="7" id="KW-0456">Lyase</keyword>
<sequence length="457" mass="50894">MKMEGKGLKLVLLASLLLNLYQSCSVFWTTNTGPRPGWSREASAEAEAAAAIPCSAHGRAFLDSLVVDGAPTCECNTCYVGADCSELSPDCSADVDSGDPVFLEPYWQKHAASSAVLVSGWHRMTYKTTGDNFISVELEKHIRRLHAAAGNAVADDRFIVFGTGSTQLINALVHALSPDSPSSSPPARVFASAPFYPVYELQTDFFDSREYEWEEGAASDFANASNGNFIEFVTSPNNPDSLLRRSVLGGSSVIYDHCYYWPHYTAIPAPADGDVMLFSNSKISGHASSRFGWALIKDKRVYERATKYIQLNSMGVSRDSQLRILKVMKAMLAEMKGEEGVFEFGYATMRERWRRLSSLVSSSNLFSLQQLSPQYCTYFRKIRDPSPAYGWLKCEMEQHRDCEAFLRSEGVITRGGAIFHSDSRYTRLSLIKTQDDFELLMLKMEALINKETSHTSF</sequence>
<feature type="domain" description="Alliinase C-terminal" evidence="6">
    <location>
        <begin position="93"/>
        <end position="447"/>
    </location>
</feature>
<comment type="caution">
    <text evidence="7">The sequence shown here is derived from an EMBL/GenBank/DDBJ whole genome shotgun (WGS) entry which is preliminary data.</text>
</comment>
<organism evidence="7 8">
    <name type="scientific">Iris pallida</name>
    <name type="common">Sweet iris</name>
    <dbReference type="NCBI Taxonomy" id="29817"/>
    <lineage>
        <taxon>Eukaryota</taxon>
        <taxon>Viridiplantae</taxon>
        <taxon>Streptophyta</taxon>
        <taxon>Embryophyta</taxon>
        <taxon>Tracheophyta</taxon>
        <taxon>Spermatophyta</taxon>
        <taxon>Magnoliopsida</taxon>
        <taxon>Liliopsida</taxon>
        <taxon>Asparagales</taxon>
        <taxon>Iridaceae</taxon>
        <taxon>Iridoideae</taxon>
        <taxon>Irideae</taxon>
        <taxon>Iris</taxon>
    </lineage>
</organism>
<gene>
    <name evidence="7" type="ORF">M6B38_230375</name>
</gene>
<dbReference type="InterPro" id="IPR015421">
    <property type="entry name" value="PyrdxlP-dep_Trfase_major"/>
</dbReference>
<dbReference type="Pfam" id="PF04864">
    <property type="entry name" value="Alliinase_C"/>
    <property type="match status" value="1"/>
</dbReference>
<dbReference type="GO" id="GO:0006520">
    <property type="term" value="P:amino acid metabolic process"/>
    <property type="evidence" value="ECO:0007669"/>
    <property type="project" value="TreeGrafter"/>
</dbReference>
<keyword evidence="3" id="KW-0663">Pyridoxal phosphate</keyword>
<evidence type="ECO:0000259" key="5">
    <source>
        <dbReference type="Pfam" id="PF04863"/>
    </source>
</evidence>
<dbReference type="InterPro" id="IPR050478">
    <property type="entry name" value="Ethylene_sulfur-biosynth"/>
</dbReference>
<evidence type="ECO:0000256" key="2">
    <source>
        <dbReference type="ARBA" id="ARBA00006312"/>
    </source>
</evidence>
<keyword evidence="4" id="KW-0732">Signal</keyword>
<dbReference type="EMBL" id="JANAVB010042217">
    <property type="protein sequence ID" value="KAJ6794727.1"/>
    <property type="molecule type" value="Genomic_DNA"/>
</dbReference>
<feature type="domain" description="Alliinase EGF-like" evidence="5">
    <location>
        <begin position="38"/>
        <end position="91"/>
    </location>
</feature>
<evidence type="ECO:0000256" key="3">
    <source>
        <dbReference type="ARBA" id="ARBA00022898"/>
    </source>
</evidence>
<evidence type="ECO:0000313" key="7">
    <source>
        <dbReference type="EMBL" id="KAJ6794727.1"/>
    </source>
</evidence>
<dbReference type="PANTHER" id="PTHR43795:SF20">
    <property type="entry name" value="TRYPTOPHAN AMINOTRANSFERASE-RELATED PROTEIN 3"/>
    <property type="match status" value="1"/>
</dbReference>
<dbReference type="GO" id="GO:0008483">
    <property type="term" value="F:transaminase activity"/>
    <property type="evidence" value="ECO:0007669"/>
    <property type="project" value="TreeGrafter"/>
</dbReference>
<dbReference type="InterPro" id="IPR015422">
    <property type="entry name" value="PyrdxlP-dep_Trfase_small"/>
</dbReference>
<dbReference type="AlphaFoldDB" id="A0AAX6DSD0"/>
<dbReference type="InterPro" id="IPR037029">
    <property type="entry name" value="Alliinase_N_sf"/>
</dbReference>
<accession>A0AAX6DSD0</accession>
<dbReference type="PANTHER" id="PTHR43795">
    <property type="entry name" value="BIFUNCTIONAL ASPARTATE AMINOTRANSFERASE AND GLUTAMATE/ASPARTATE-PREPHENATE AMINOTRANSFERASE-RELATED"/>
    <property type="match status" value="1"/>
</dbReference>
<dbReference type="Gene3D" id="3.90.1150.10">
    <property type="entry name" value="Aspartate Aminotransferase, domain 1"/>
    <property type="match status" value="1"/>
</dbReference>
<dbReference type="GO" id="GO:0016846">
    <property type="term" value="F:carbon-sulfur lyase activity"/>
    <property type="evidence" value="ECO:0007669"/>
    <property type="project" value="InterPro"/>
</dbReference>
<dbReference type="InterPro" id="IPR006947">
    <property type="entry name" value="EGF_alliinase"/>
</dbReference>
<protein>
    <submittedName>
        <fullName evidence="7">Alliin lyase-like</fullName>
    </submittedName>
</protein>
<proteinExistence type="inferred from homology"/>